<reference evidence="1" key="2">
    <citation type="submission" date="2021-04" db="EMBL/GenBank/DDBJ databases">
        <authorList>
            <person name="Gilroy R."/>
        </authorList>
    </citation>
    <scope>NUCLEOTIDE SEQUENCE</scope>
    <source>
        <strain evidence="1">ChiHjej8B7-25341</strain>
    </source>
</reference>
<dbReference type="Proteomes" id="UP000823851">
    <property type="component" value="Unassembled WGS sequence"/>
</dbReference>
<dbReference type="AlphaFoldDB" id="A0A9D2QX07"/>
<gene>
    <name evidence="1" type="ORF">H9912_04835</name>
</gene>
<evidence type="ECO:0000313" key="2">
    <source>
        <dbReference type="Proteomes" id="UP000823851"/>
    </source>
</evidence>
<reference evidence="1" key="1">
    <citation type="journal article" date="2021" name="PeerJ">
        <title>Extensive microbial diversity within the chicken gut microbiome revealed by metagenomics and culture.</title>
        <authorList>
            <person name="Gilroy R."/>
            <person name="Ravi A."/>
            <person name="Getino M."/>
            <person name="Pursley I."/>
            <person name="Horton D.L."/>
            <person name="Alikhan N.F."/>
            <person name="Baker D."/>
            <person name="Gharbi K."/>
            <person name="Hall N."/>
            <person name="Watson M."/>
            <person name="Adriaenssens E.M."/>
            <person name="Foster-Nyarko E."/>
            <person name="Jarju S."/>
            <person name="Secka A."/>
            <person name="Antonio M."/>
            <person name="Oren A."/>
            <person name="Chaudhuri R.R."/>
            <person name="La Ragione R."/>
            <person name="Hildebrand F."/>
            <person name="Pallen M.J."/>
        </authorList>
    </citation>
    <scope>NUCLEOTIDE SEQUENCE</scope>
    <source>
        <strain evidence="1">ChiHjej8B7-25341</strain>
    </source>
</reference>
<evidence type="ECO:0000313" key="1">
    <source>
        <dbReference type="EMBL" id="HJD31253.1"/>
    </source>
</evidence>
<accession>A0A9D2QX07</accession>
<dbReference type="InterPro" id="IPR017686">
    <property type="entry name" value="Phg/plasmid-like_prot"/>
</dbReference>
<comment type="caution">
    <text evidence="1">The sequence shown here is derived from an EMBL/GenBank/DDBJ whole genome shotgun (WGS) entry which is preliminary data.</text>
</comment>
<name>A0A9D2QX07_9FIRM</name>
<dbReference type="Pfam" id="PF06067">
    <property type="entry name" value="DUF932"/>
    <property type="match status" value="1"/>
</dbReference>
<dbReference type="NCBIfam" id="TIGR03299">
    <property type="entry name" value="LGT_TIGR03299"/>
    <property type="match status" value="1"/>
</dbReference>
<proteinExistence type="predicted"/>
<dbReference type="InterPro" id="IPR026325">
    <property type="entry name" value="DUF932"/>
</dbReference>
<organism evidence="1 2">
    <name type="scientific">Candidatus Eisenbergiella stercorigallinarum</name>
    <dbReference type="NCBI Taxonomy" id="2838557"/>
    <lineage>
        <taxon>Bacteria</taxon>
        <taxon>Bacillati</taxon>
        <taxon>Bacillota</taxon>
        <taxon>Clostridia</taxon>
        <taxon>Lachnospirales</taxon>
        <taxon>Lachnospiraceae</taxon>
        <taxon>Eisenbergiella</taxon>
    </lineage>
</organism>
<dbReference type="EMBL" id="DWUW01000138">
    <property type="protein sequence ID" value="HJD31253.1"/>
    <property type="molecule type" value="Genomic_DNA"/>
</dbReference>
<sequence length="310" mass="34771">MAANVETMFYTRQKPWHGLGTMVAEAPTSKEALSLAGLDWKVLQQPVQTIQGILLKGYLANIRSTDGRVLGVVTDKYRVVQNEEAFAFTDSLLGEGVTYETAGSLQEGKKVWLLARLPQRYIISGDEIAPYLVFSNSHDGSGAIKAAMTPVRVVCNNTLNLALETAKRSWSTIHTGELAGKKLDARRSLLYADNYMAELGKAFERLNRTKVTDRQVLDYINCLFPDMENMTAVQQKNISRMKEDLKTRYFDAPDLKGMEKSGYRFINAVSDFATHAKPLRETKNYRENLFGRTMEGNALIDRAYDMICAA</sequence>
<protein>
    <submittedName>
        <fullName evidence="1">DUF945 domain-containing protein</fullName>
    </submittedName>
</protein>